<accession>A0A5D6VYZ6</accession>
<dbReference type="Pfam" id="PF02384">
    <property type="entry name" value="N6_Mtase"/>
    <property type="match status" value="1"/>
</dbReference>
<dbReference type="GO" id="GO:0032259">
    <property type="term" value="P:methylation"/>
    <property type="evidence" value="ECO:0007669"/>
    <property type="project" value="UniProtKB-KW"/>
</dbReference>
<dbReference type="InterPro" id="IPR004546">
    <property type="entry name" value="Restrct_endonuc_T1M"/>
</dbReference>
<keyword evidence="11" id="KW-1185">Reference proteome</keyword>
<dbReference type="PRINTS" id="PR00507">
    <property type="entry name" value="N12N6MTFRASE"/>
</dbReference>
<name>A0A5D6VYZ6_9FIRM</name>
<keyword evidence="5" id="KW-0949">S-adenosyl-L-methionine</keyword>
<dbReference type="Pfam" id="PF12161">
    <property type="entry name" value="HsdM_N"/>
    <property type="match status" value="1"/>
</dbReference>
<dbReference type="SUPFAM" id="SSF53335">
    <property type="entry name" value="S-adenosyl-L-methionine-dependent methyltransferases"/>
    <property type="match status" value="1"/>
</dbReference>
<evidence type="ECO:0000313" key="11">
    <source>
        <dbReference type="Proteomes" id="UP000323646"/>
    </source>
</evidence>
<keyword evidence="4 10" id="KW-0808">Transferase</keyword>
<keyword evidence="3 10" id="KW-0489">Methyltransferase</keyword>
<dbReference type="GO" id="GO:0009007">
    <property type="term" value="F:site-specific DNA-methyltransferase (adenine-specific) activity"/>
    <property type="evidence" value="ECO:0007669"/>
    <property type="project" value="UniProtKB-EC"/>
</dbReference>
<protein>
    <recommendedName>
        <fullName evidence="2">site-specific DNA-methyltransferase (adenine-specific)</fullName>
        <ecNumber evidence="2">2.1.1.72</ecNumber>
    </recommendedName>
</protein>
<evidence type="ECO:0000256" key="5">
    <source>
        <dbReference type="ARBA" id="ARBA00022691"/>
    </source>
</evidence>
<organism evidence="10 11">
    <name type="scientific">Selenomonas ruminis</name>
    <dbReference type="NCBI Taxonomy" id="2593411"/>
    <lineage>
        <taxon>Bacteria</taxon>
        <taxon>Bacillati</taxon>
        <taxon>Bacillota</taxon>
        <taxon>Negativicutes</taxon>
        <taxon>Selenomonadales</taxon>
        <taxon>Selenomonadaceae</taxon>
        <taxon>Selenomonas</taxon>
    </lineage>
</organism>
<gene>
    <name evidence="10" type="ORF">FZ040_13210</name>
</gene>
<comment type="catalytic activity">
    <reaction evidence="7">
        <text>a 2'-deoxyadenosine in DNA + S-adenosyl-L-methionine = an N(6)-methyl-2'-deoxyadenosine in DNA + S-adenosyl-L-homocysteine + H(+)</text>
        <dbReference type="Rhea" id="RHEA:15197"/>
        <dbReference type="Rhea" id="RHEA-COMP:12418"/>
        <dbReference type="Rhea" id="RHEA-COMP:12419"/>
        <dbReference type="ChEBI" id="CHEBI:15378"/>
        <dbReference type="ChEBI" id="CHEBI:57856"/>
        <dbReference type="ChEBI" id="CHEBI:59789"/>
        <dbReference type="ChEBI" id="CHEBI:90615"/>
        <dbReference type="ChEBI" id="CHEBI:90616"/>
        <dbReference type="EC" id="2.1.1.72"/>
    </reaction>
</comment>
<dbReference type="Gene3D" id="1.20.1260.30">
    <property type="match status" value="1"/>
</dbReference>
<evidence type="ECO:0000259" key="9">
    <source>
        <dbReference type="Pfam" id="PF12161"/>
    </source>
</evidence>
<dbReference type="PANTHER" id="PTHR42933">
    <property type="entry name" value="SLR6095 PROTEIN"/>
    <property type="match status" value="1"/>
</dbReference>
<dbReference type="InterPro" id="IPR051537">
    <property type="entry name" value="DNA_Adenine_Mtase"/>
</dbReference>
<evidence type="ECO:0000256" key="2">
    <source>
        <dbReference type="ARBA" id="ARBA00011900"/>
    </source>
</evidence>
<dbReference type="InterPro" id="IPR038333">
    <property type="entry name" value="T1MK-like_N_sf"/>
</dbReference>
<evidence type="ECO:0000259" key="8">
    <source>
        <dbReference type="Pfam" id="PF02384"/>
    </source>
</evidence>
<proteinExistence type="inferred from homology"/>
<feature type="domain" description="N6 adenine-specific DNA methyltransferase N-terminal" evidence="9">
    <location>
        <begin position="13"/>
        <end position="180"/>
    </location>
</feature>
<dbReference type="NCBIfam" id="TIGR00497">
    <property type="entry name" value="hsdM"/>
    <property type="match status" value="1"/>
</dbReference>
<sequence length="538" mass="60382">MLDNKKEQERAELHRTIWQIANDLRGSVDGWDFKQYVLGMLFYRYISENLTNYVNQNEWAAIREEMSGESEDAIKAECEAFDYAKLSDKDAASERENLIKEKGYYIAPSELFANVHARAEKDSDLNETLAGVFTHIVESAQGTDSQGDLDGLFDDVDVNSNKLGATVEERNEKLCKLLDGIGGMNLGNMQDNTIDAFGDAYEYLMGMYASNAGKSGGEYYTPQEVSELLTRLTIIGKTDVNKVYDPACGSGSLLLKFAKILGKEHVRNGFFGQEVNITTYNLCRINMFLHDIDFDKFDIARGDTLIDPQHWDDEPFEAIVSNPPYSIKWAGKNDPVLINDPRFSPAGVLAPPSKADMAFIMHSLSWLASNGTAAIVCFPGVMYRSGAEQKIRKYLVDNNFIDGVIQLPDNLFFGTTIATCILVLKKSKVDNTTVFYDASSEYIKVTNNNKLTQENINRILQCYTERKDITHVMKVVKPTEISAENYNLSVSTYVEPEENSESIDIDTLNAEIKDIVACEEKLRKAIDKIVAEIEGEHE</sequence>
<dbReference type="Proteomes" id="UP000323646">
    <property type="component" value="Unassembled WGS sequence"/>
</dbReference>
<dbReference type="InterPro" id="IPR003356">
    <property type="entry name" value="DNA_methylase_A-5"/>
</dbReference>
<evidence type="ECO:0000256" key="1">
    <source>
        <dbReference type="ARBA" id="ARBA00006594"/>
    </source>
</evidence>
<evidence type="ECO:0000256" key="3">
    <source>
        <dbReference type="ARBA" id="ARBA00022603"/>
    </source>
</evidence>
<reference evidence="10 11" key="1">
    <citation type="submission" date="2019-08" db="EMBL/GenBank/DDBJ databases">
        <title>Selenomonas sp. mPRGC5 and Selenomonas sp. mPRGC8 isolated from ruminal fluid of dairy goat (Capra hircus).</title>
        <authorList>
            <person name="Poothong S."/>
            <person name="Nuengjamnong C."/>
            <person name="Tanasupawat S."/>
        </authorList>
    </citation>
    <scope>NUCLEOTIDE SEQUENCE [LARGE SCALE GENOMIC DNA]</scope>
    <source>
        <strain evidence="11">mPRGC5</strain>
    </source>
</reference>
<dbReference type="PANTHER" id="PTHR42933:SF1">
    <property type="entry name" value="SITE-SPECIFIC DNA-METHYLTRANSFERASE (ADENINE-SPECIFIC)"/>
    <property type="match status" value="1"/>
</dbReference>
<dbReference type="OrthoDB" id="9814572at2"/>
<evidence type="ECO:0000313" key="10">
    <source>
        <dbReference type="EMBL" id="TYZ19634.1"/>
    </source>
</evidence>
<comment type="similarity">
    <text evidence="1">Belongs to the N(4)/N(6)-methyltransferase family.</text>
</comment>
<dbReference type="InterPro" id="IPR029063">
    <property type="entry name" value="SAM-dependent_MTases_sf"/>
</dbReference>
<dbReference type="GO" id="GO:0003677">
    <property type="term" value="F:DNA binding"/>
    <property type="evidence" value="ECO:0007669"/>
    <property type="project" value="InterPro"/>
</dbReference>
<dbReference type="InterPro" id="IPR022749">
    <property type="entry name" value="D12N6_MeTrfase_N"/>
</dbReference>
<dbReference type="CDD" id="cd02440">
    <property type="entry name" value="AdoMet_MTases"/>
    <property type="match status" value="1"/>
</dbReference>
<dbReference type="GO" id="GO:0008170">
    <property type="term" value="F:N-methyltransferase activity"/>
    <property type="evidence" value="ECO:0007669"/>
    <property type="project" value="InterPro"/>
</dbReference>
<dbReference type="InterPro" id="IPR002052">
    <property type="entry name" value="DNA_methylase_N6_adenine_CS"/>
</dbReference>
<evidence type="ECO:0000256" key="4">
    <source>
        <dbReference type="ARBA" id="ARBA00022679"/>
    </source>
</evidence>
<evidence type="ECO:0000256" key="6">
    <source>
        <dbReference type="ARBA" id="ARBA00022747"/>
    </source>
</evidence>
<keyword evidence="6" id="KW-0680">Restriction system</keyword>
<comment type="caution">
    <text evidence="10">The sequence shown here is derived from an EMBL/GenBank/DDBJ whole genome shotgun (WGS) entry which is preliminary data.</text>
</comment>
<dbReference type="AlphaFoldDB" id="A0A5D6VYZ6"/>
<dbReference type="EC" id="2.1.1.72" evidence="2"/>
<dbReference type="GO" id="GO:0009307">
    <property type="term" value="P:DNA restriction-modification system"/>
    <property type="evidence" value="ECO:0007669"/>
    <property type="project" value="UniProtKB-KW"/>
</dbReference>
<dbReference type="EMBL" id="VTOY01000021">
    <property type="protein sequence ID" value="TYZ19634.1"/>
    <property type="molecule type" value="Genomic_DNA"/>
</dbReference>
<dbReference type="Gene3D" id="3.40.50.150">
    <property type="entry name" value="Vaccinia Virus protein VP39"/>
    <property type="match status" value="1"/>
</dbReference>
<dbReference type="PROSITE" id="PS00092">
    <property type="entry name" value="N6_MTASE"/>
    <property type="match status" value="1"/>
</dbReference>
<feature type="domain" description="DNA methylase adenine-specific" evidence="8">
    <location>
        <begin position="193"/>
        <end position="501"/>
    </location>
</feature>
<evidence type="ECO:0000256" key="7">
    <source>
        <dbReference type="ARBA" id="ARBA00047942"/>
    </source>
</evidence>